<feature type="region of interest" description="Disordered" evidence="15">
    <location>
        <begin position="1425"/>
        <end position="1446"/>
    </location>
</feature>
<dbReference type="InterPro" id="IPR018490">
    <property type="entry name" value="cNMP-bd_dom_sf"/>
</dbReference>
<dbReference type="KEGG" id="hir:HETIRDRAFT_58821"/>
<keyword evidence="7 13" id="KW-0378">Hydrolase</keyword>
<keyword evidence="5 14" id="KW-0812">Transmembrane</keyword>
<feature type="active site" description="Proton acceptor" evidence="13">
    <location>
        <position position="1291"/>
    </location>
</feature>
<evidence type="ECO:0000256" key="7">
    <source>
        <dbReference type="ARBA" id="ARBA00022801"/>
    </source>
</evidence>
<dbReference type="SUPFAM" id="SSF52151">
    <property type="entry name" value="FabD/lysophospholipase-like"/>
    <property type="match status" value="1"/>
</dbReference>
<dbReference type="FunCoup" id="W4KMD3">
    <property type="interactions" value="135"/>
</dbReference>
<feature type="compositionally biased region" description="Polar residues" evidence="15">
    <location>
        <begin position="441"/>
        <end position="453"/>
    </location>
</feature>
<dbReference type="PANTHER" id="PTHR14226:SF29">
    <property type="entry name" value="NEUROPATHY TARGET ESTERASE SWS"/>
    <property type="match status" value="1"/>
</dbReference>
<feature type="short sequence motif" description="DGA/G" evidence="13">
    <location>
        <begin position="1291"/>
        <end position="1293"/>
    </location>
</feature>
<protein>
    <recommendedName>
        <fullName evidence="4 14">Lysophospholipase NTE1</fullName>
        <ecNumber evidence="3 14">3.1.1.5</ecNumber>
    </recommendedName>
    <alternativeName>
        <fullName evidence="14">Intracellular phospholipase B</fullName>
    </alternativeName>
</protein>
<feature type="region of interest" description="Disordered" evidence="15">
    <location>
        <begin position="667"/>
        <end position="690"/>
    </location>
</feature>
<feature type="region of interest" description="Disordered" evidence="15">
    <location>
        <begin position="233"/>
        <end position="320"/>
    </location>
</feature>
<proteinExistence type="inferred from homology"/>
<evidence type="ECO:0000256" key="10">
    <source>
        <dbReference type="ARBA" id="ARBA00022989"/>
    </source>
</evidence>
<evidence type="ECO:0000259" key="16">
    <source>
        <dbReference type="PROSITE" id="PS50042"/>
    </source>
</evidence>
<dbReference type="eggNOG" id="KOG2968">
    <property type="taxonomic scope" value="Eukaryota"/>
</dbReference>
<reference evidence="18 19" key="1">
    <citation type="journal article" date="2012" name="New Phytol.">
        <title>Insight into trade-off between wood decay and parasitism from the genome of a fungal forest pathogen.</title>
        <authorList>
            <person name="Olson A."/>
            <person name="Aerts A."/>
            <person name="Asiegbu F."/>
            <person name="Belbahri L."/>
            <person name="Bouzid O."/>
            <person name="Broberg A."/>
            <person name="Canback B."/>
            <person name="Coutinho P.M."/>
            <person name="Cullen D."/>
            <person name="Dalman K."/>
            <person name="Deflorio G."/>
            <person name="van Diepen L.T."/>
            <person name="Dunand C."/>
            <person name="Duplessis S."/>
            <person name="Durling M."/>
            <person name="Gonthier P."/>
            <person name="Grimwood J."/>
            <person name="Fossdal C.G."/>
            <person name="Hansson D."/>
            <person name="Henrissat B."/>
            <person name="Hietala A."/>
            <person name="Himmelstrand K."/>
            <person name="Hoffmeister D."/>
            <person name="Hogberg N."/>
            <person name="James T.Y."/>
            <person name="Karlsson M."/>
            <person name="Kohler A."/>
            <person name="Kues U."/>
            <person name="Lee Y.H."/>
            <person name="Lin Y.C."/>
            <person name="Lind M."/>
            <person name="Lindquist E."/>
            <person name="Lombard V."/>
            <person name="Lucas S."/>
            <person name="Lunden K."/>
            <person name="Morin E."/>
            <person name="Murat C."/>
            <person name="Park J."/>
            <person name="Raffaello T."/>
            <person name="Rouze P."/>
            <person name="Salamov A."/>
            <person name="Schmutz J."/>
            <person name="Solheim H."/>
            <person name="Stahlberg J."/>
            <person name="Velez H."/>
            <person name="de Vries R.P."/>
            <person name="Wiebenga A."/>
            <person name="Woodward S."/>
            <person name="Yakovlev I."/>
            <person name="Garbelotto M."/>
            <person name="Martin F."/>
            <person name="Grigoriev I.V."/>
            <person name="Stenlid J."/>
        </authorList>
    </citation>
    <scope>NUCLEOTIDE SEQUENCE [LARGE SCALE GENOMIC DNA]</scope>
    <source>
        <strain evidence="18 19">TC 32-1</strain>
    </source>
</reference>
<dbReference type="RefSeq" id="XP_009540387.1">
    <property type="nucleotide sequence ID" value="XM_009542092.1"/>
</dbReference>
<dbReference type="PROSITE" id="PS50042">
    <property type="entry name" value="CNMP_BINDING_3"/>
    <property type="match status" value="1"/>
</dbReference>
<dbReference type="OrthoDB" id="421051at2759"/>
<dbReference type="GO" id="GO:0004622">
    <property type="term" value="F:phosphatidylcholine lysophospholipase activity"/>
    <property type="evidence" value="ECO:0007669"/>
    <property type="project" value="UniProtKB-EC"/>
</dbReference>
<dbReference type="PROSITE" id="PS01237">
    <property type="entry name" value="UPF0028"/>
    <property type="match status" value="1"/>
</dbReference>
<keyword evidence="8 14" id="KW-0256">Endoplasmic reticulum</keyword>
<dbReference type="InterPro" id="IPR000595">
    <property type="entry name" value="cNMP-bd_dom"/>
</dbReference>
<evidence type="ECO:0000256" key="11">
    <source>
        <dbReference type="ARBA" id="ARBA00023098"/>
    </source>
</evidence>
<dbReference type="GO" id="GO:0005789">
    <property type="term" value="C:endoplasmic reticulum membrane"/>
    <property type="evidence" value="ECO:0007669"/>
    <property type="project" value="UniProtKB-SubCell"/>
</dbReference>
<keyword evidence="6" id="KW-0677">Repeat</keyword>
<keyword evidence="11 13" id="KW-0443">Lipid metabolism</keyword>
<dbReference type="SUPFAM" id="SSF51206">
    <property type="entry name" value="cAMP-binding domain-like"/>
    <property type="match status" value="3"/>
</dbReference>
<dbReference type="Pfam" id="PF01734">
    <property type="entry name" value="Patatin"/>
    <property type="match status" value="1"/>
</dbReference>
<feature type="short sequence motif" description="GXGXXG" evidence="13">
    <location>
        <begin position="1144"/>
        <end position="1149"/>
    </location>
</feature>
<comment type="subcellular location">
    <subcellularLocation>
        <location evidence="1 14">Endoplasmic reticulum membrane</location>
    </subcellularLocation>
</comment>
<comment type="function">
    <text evidence="14">Intracellular phospholipase B that catalyzes the double deacylation of phosphatidylcholine (PC) to glycerophosphocholine (GroPCho). Plays an important role in membrane lipid homeostasis.</text>
</comment>
<evidence type="ECO:0000256" key="12">
    <source>
        <dbReference type="ARBA" id="ARBA00023136"/>
    </source>
</evidence>
<feature type="compositionally biased region" description="Low complexity" evidence="15">
    <location>
        <begin position="272"/>
        <end position="281"/>
    </location>
</feature>
<dbReference type="PROSITE" id="PS51635">
    <property type="entry name" value="PNPLA"/>
    <property type="match status" value="1"/>
</dbReference>
<feature type="compositionally biased region" description="Basic residues" evidence="15">
    <location>
        <begin position="1433"/>
        <end position="1446"/>
    </location>
</feature>
<comment type="catalytic activity">
    <reaction evidence="14">
        <text>a 1-acyl-sn-glycero-3-phosphocholine + H2O = sn-glycerol 3-phosphocholine + a fatty acid + H(+)</text>
        <dbReference type="Rhea" id="RHEA:15177"/>
        <dbReference type="ChEBI" id="CHEBI:15377"/>
        <dbReference type="ChEBI" id="CHEBI:15378"/>
        <dbReference type="ChEBI" id="CHEBI:16870"/>
        <dbReference type="ChEBI" id="CHEBI:28868"/>
        <dbReference type="ChEBI" id="CHEBI:58168"/>
        <dbReference type="EC" id="3.1.1.5"/>
    </reaction>
</comment>
<comment type="similarity">
    <text evidence="2 14">Belongs to the NTE family.</text>
</comment>
<dbReference type="SMART" id="SM00100">
    <property type="entry name" value="cNMP"/>
    <property type="match status" value="3"/>
</dbReference>
<dbReference type="FunFam" id="3.40.1090.10:FF:000007">
    <property type="entry name" value="Lysophospholipase NTE1"/>
    <property type="match status" value="1"/>
</dbReference>
<dbReference type="EMBL" id="KI925454">
    <property type="protein sequence ID" value="ETW86854.1"/>
    <property type="molecule type" value="Genomic_DNA"/>
</dbReference>
<feature type="region of interest" description="Disordered" evidence="15">
    <location>
        <begin position="420"/>
        <end position="453"/>
    </location>
</feature>
<evidence type="ECO:0000313" key="18">
    <source>
        <dbReference type="EMBL" id="ETW86854.1"/>
    </source>
</evidence>
<feature type="compositionally biased region" description="Polar residues" evidence="15">
    <location>
        <begin position="292"/>
        <end position="312"/>
    </location>
</feature>
<dbReference type="InterPro" id="IPR001423">
    <property type="entry name" value="LysoPLipase_patatin_CS"/>
</dbReference>
<dbReference type="Pfam" id="PF24179">
    <property type="entry name" value="NTE_Ploop"/>
    <property type="match status" value="1"/>
</dbReference>
<dbReference type="Gene3D" id="3.40.1090.10">
    <property type="entry name" value="Cytosolic phospholipase A2 catalytic domain"/>
    <property type="match status" value="2"/>
</dbReference>
<keyword evidence="9 13" id="KW-0442">Lipid degradation</keyword>
<evidence type="ECO:0000256" key="9">
    <source>
        <dbReference type="ARBA" id="ARBA00022963"/>
    </source>
</evidence>
<feature type="transmembrane region" description="Helical" evidence="14">
    <location>
        <begin position="15"/>
        <end position="42"/>
    </location>
</feature>
<evidence type="ECO:0000256" key="1">
    <source>
        <dbReference type="ARBA" id="ARBA00004586"/>
    </source>
</evidence>
<name>W4KMD3_HETIT</name>
<dbReference type="HOGENOM" id="CLU_000960_1_1_1"/>
<feature type="domain" description="Cyclic nucleotide-binding" evidence="16">
    <location>
        <begin position="771"/>
        <end position="873"/>
    </location>
</feature>
<dbReference type="Gene3D" id="2.60.120.10">
    <property type="entry name" value="Jelly Rolls"/>
    <property type="match status" value="3"/>
</dbReference>
<dbReference type="InterPro" id="IPR002641">
    <property type="entry name" value="PNPLA_dom"/>
</dbReference>
<dbReference type="EC" id="3.1.1.5" evidence="3 14"/>
<evidence type="ECO:0000259" key="17">
    <source>
        <dbReference type="PROSITE" id="PS51635"/>
    </source>
</evidence>
<dbReference type="InParanoid" id="W4KMD3"/>
<evidence type="ECO:0000256" key="15">
    <source>
        <dbReference type="SAM" id="MobiDB-lite"/>
    </source>
</evidence>
<keyword evidence="19" id="KW-1185">Reference proteome</keyword>
<evidence type="ECO:0000256" key="2">
    <source>
        <dbReference type="ARBA" id="ARBA00006636"/>
    </source>
</evidence>
<dbReference type="STRING" id="747525.W4KMD3"/>
<evidence type="ECO:0000313" key="19">
    <source>
        <dbReference type="Proteomes" id="UP000030671"/>
    </source>
</evidence>
<dbReference type="InterPro" id="IPR016035">
    <property type="entry name" value="Acyl_Trfase/lysoPLipase"/>
</dbReference>
<evidence type="ECO:0000256" key="6">
    <source>
        <dbReference type="ARBA" id="ARBA00022737"/>
    </source>
</evidence>
<dbReference type="Pfam" id="PF00027">
    <property type="entry name" value="cNMP_binding"/>
    <property type="match status" value="1"/>
</dbReference>
<evidence type="ECO:0000256" key="13">
    <source>
        <dbReference type="PROSITE-ProRule" id="PRU01161"/>
    </source>
</evidence>
<keyword evidence="12 14" id="KW-0472">Membrane</keyword>
<dbReference type="InterPro" id="IPR056556">
    <property type="entry name" value="NTE1_P-loop_dom"/>
</dbReference>
<dbReference type="GO" id="GO:0046470">
    <property type="term" value="P:phosphatidylcholine metabolic process"/>
    <property type="evidence" value="ECO:0007669"/>
    <property type="project" value="InterPro"/>
</dbReference>
<accession>W4KMD3</accession>
<evidence type="ECO:0000256" key="14">
    <source>
        <dbReference type="RuleBase" id="RU362043"/>
    </source>
</evidence>
<dbReference type="GO" id="GO:0016042">
    <property type="term" value="P:lipid catabolic process"/>
    <property type="evidence" value="ECO:0007669"/>
    <property type="project" value="UniProtKB-UniRule"/>
</dbReference>
<organism evidence="18 19">
    <name type="scientific">Heterobasidion irregulare (strain TC 32-1)</name>
    <dbReference type="NCBI Taxonomy" id="747525"/>
    <lineage>
        <taxon>Eukaryota</taxon>
        <taxon>Fungi</taxon>
        <taxon>Dikarya</taxon>
        <taxon>Basidiomycota</taxon>
        <taxon>Agaricomycotina</taxon>
        <taxon>Agaricomycetes</taxon>
        <taxon>Russulales</taxon>
        <taxon>Bondarzewiaceae</taxon>
        <taxon>Heterobasidion</taxon>
        <taxon>Heterobasidion annosum species complex</taxon>
    </lineage>
</organism>
<feature type="domain" description="PNPLA" evidence="17">
    <location>
        <begin position="1140"/>
        <end position="1304"/>
    </location>
</feature>
<evidence type="ECO:0000256" key="8">
    <source>
        <dbReference type="ARBA" id="ARBA00022824"/>
    </source>
</evidence>
<dbReference type="InterPro" id="IPR014710">
    <property type="entry name" value="RmlC-like_jellyroll"/>
</dbReference>
<dbReference type="GeneID" id="20678453"/>
<feature type="short sequence motif" description="GXSXG" evidence="13">
    <location>
        <begin position="1171"/>
        <end position="1175"/>
    </location>
</feature>
<feature type="transmembrane region" description="Helical" evidence="14">
    <location>
        <begin position="54"/>
        <end position="74"/>
    </location>
</feature>
<feature type="active site" description="Nucleophile" evidence="13">
    <location>
        <position position="1173"/>
    </location>
</feature>
<evidence type="ECO:0000256" key="3">
    <source>
        <dbReference type="ARBA" id="ARBA00013274"/>
    </source>
</evidence>
<sequence length="1446" mass="159257">MEQTDRHPIVSFISAFFWVILYLLSWVKALVAFATITIPRLIYSLLSYSMTLTLNFWSFAVIFVASAVALNYWIRFRYLNTYAELKEPPLVKPNAQELHPDVNTTDQPPAFHNYLDEFLQAVRVFGFLEKPVFHELARHLQTRRLIAGDSLSLDQDKSFYCVVDGTVQVYAPSGKSPELQSGSWDDEDMNGYELMNEVGSGGMLSSLFTILSLFTEDVKISWQNGADVDANFSVSTDAAPRQPSGPRNRTRRANSDVSQLDLDLMAQKSRARSASVSSSGSTVHPGEPSSPPATTRAHTPLQRTETPQFSTLHQRRPPPRRMSTVQTQIHHGTVARATEDTTLAVIPAEAFRRLTKKFPKATAHIVQVIMTRFSRVTFNAAHKYLGLTTEVLRTEKAINDIACHPLPAAFYEGGGMQQLRQRFDRAGSEEPVDSGPDYFSRSPSSTAVSSKPYKSNPLPKFELADNVVPIEKRPVFSPMRTRSPRHMVQAGDLHSSTAHSNDAYRPLHRSLSILSTPHIPRHTDASAALQDSMHFPEVESVAGDDFDLRQEVMNCIAVSIGLLQPPLSGDASVEASPAFSPTDSGPASRGGVFASSFGSLSLLDMADDASSATGTSSVTANGYMSGLDNEVEILFFNAGSYLAKAGEKNTGLFYVIEGFLDIVLPPENTPPSAGKKRAKPPPATPDSLYEQDTVLESTRDTSNQARAHETRRPLFTVKPGGIAGYLASLTNTASYVDIVAKTDAYVGFLPHHALERLLEKQPIVLLTLAKRLISLLSPLILQIDASLDWMQVNAGQILWRTGDASDSFYIVINGRLRAITEKEQGGVRIVAEYGQGDTAGEVDVITSSPRKNTVHAIRDTELIRMPQTLFNAISSRNPQTTALLLRMIASRVRSEIDSSSTSSTTTELRRNTANLKTVAILPVSRAVPVDAFARKLHAALEGIGAPTSFLNQASVSNTLGRHAFTRMGKLKTAAWLADQEQRYKIVLYVVDSAVSSSWTQTCIRQADCVMVVGMGEDPSIGEFERLLLSMKTTARKELILLHPDRSVVPGSTREWLKNRPWVHQHIHVELPGLKLPVPKPNPASPQDPAAVAALKNLKDKVQSEIQKYRGGRSDVRPQRQPHANDFARLARRICGKSIGLVLGGGGARGIAHLGVIRALDEYGIPVDHIGGTSIGAFIGGLYAREGDLISSAGRAKQFSARMGNIWRMLSDVTYPIVAYTTGHEFNRSIYKAFYDLHIEDMWLPYFCNTANIIASRMEIHETGYAWRFIRASMTLVGLLPPLCDNGNMLVDGGYLDNLPVSSMFDVGPSIVFASDVGSLDDNSPRNFGDTVSGWWLLINRWNPFSNARMVPAITEIQGRLAYVSSVRTLESAKVAPGCFYMQMPVHEYGTLQFGKFEDIQEKGYRASLDLLEKWDEEGKLPSGYVEGKEAVSKRKKKGRSARRNSI</sequence>
<keyword evidence="10 14" id="KW-1133">Transmembrane helix</keyword>
<dbReference type="Proteomes" id="UP000030671">
    <property type="component" value="Unassembled WGS sequence"/>
</dbReference>
<dbReference type="InterPro" id="IPR050301">
    <property type="entry name" value="NTE"/>
</dbReference>
<gene>
    <name evidence="18" type="ORF">HETIRDRAFT_58821</name>
</gene>
<evidence type="ECO:0000256" key="5">
    <source>
        <dbReference type="ARBA" id="ARBA00022692"/>
    </source>
</evidence>
<dbReference type="CDD" id="cd00038">
    <property type="entry name" value="CAP_ED"/>
    <property type="match status" value="2"/>
</dbReference>
<evidence type="ECO:0000256" key="4">
    <source>
        <dbReference type="ARBA" id="ARBA00018317"/>
    </source>
</evidence>
<dbReference type="PANTHER" id="PTHR14226">
    <property type="entry name" value="NEUROPATHY TARGET ESTERASE/SWISS CHEESE D.MELANOGASTER"/>
    <property type="match status" value="1"/>
</dbReference>